<gene>
    <name evidence="2" type="ORF">GYMLUDRAFT_60505</name>
</gene>
<feature type="region of interest" description="Disordered" evidence="1">
    <location>
        <begin position="1"/>
        <end position="22"/>
    </location>
</feature>
<evidence type="ECO:0000256" key="1">
    <source>
        <dbReference type="SAM" id="MobiDB-lite"/>
    </source>
</evidence>
<feature type="compositionally biased region" description="Polar residues" evidence="1">
    <location>
        <begin position="1"/>
        <end position="12"/>
    </location>
</feature>
<dbReference type="AlphaFoldDB" id="A0A0D0B5T2"/>
<evidence type="ECO:0000313" key="2">
    <source>
        <dbReference type="EMBL" id="KIK58730.1"/>
    </source>
</evidence>
<reference evidence="2 3" key="1">
    <citation type="submission" date="2014-04" db="EMBL/GenBank/DDBJ databases">
        <title>Evolutionary Origins and Diversification of the Mycorrhizal Mutualists.</title>
        <authorList>
            <consortium name="DOE Joint Genome Institute"/>
            <consortium name="Mycorrhizal Genomics Consortium"/>
            <person name="Kohler A."/>
            <person name="Kuo A."/>
            <person name="Nagy L.G."/>
            <person name="Floudas D."/>
            <person name="Copeland A."/>
            <person name="Barry K.W."/>
            <person name="Cichocki N."/>
            <person name="Veneault-Fourrey C."/>
            <person name="LaButti K."/>
            <person name="Lindquist E.A."/>
            <person name="Lipzen A."/>
            <person name="Lundell T."/>
            <person name="Morin E."/>
            <person name="Murat C."/>
            <person name="Riley R."/>
            <person name="Ohm R."/>
            <person name="Sun H."/>
            <person name="Tunlid A."/>
            <person name="Henrissat B."/>
            <person name="Grigoriev I.V."/>
            <person name="Hibbett D.S."/>
            <person name="Martin F."/>
        </authorList>
    </citation>
    <scope>NUCLEOTIDE SEQUENCE [LARGE SCALE GENOMIC DNA]</scope>
    <source>
        <strain evidence="2 3">FD-317 M1</strain>
    </source>
</reference>
<organism evidence="2 3">
    <name type="scientific">Collybiopsis luxurians FD-317 M1</name>
    <dbReference type="NCBI Taxonomy" id="944289"/>
    <lineage>
        <taxon>Eukaryota</taxon>
        <taxon>Fungi</taxon>
        <taxon>Dikarya</taxon>
        <taxon>Basidiomycota</taxon>
        <taxon>Agaricomycotina</taxon>
        <taxon>Agaricomycetes</taxon>
        <taxon>Agaricomycetidae</taxon>
        <taxon>Agaricales</taxon>
        <taxon>Marasmiineae</taxon>
        <taxon>Omphalotaceae</taxon>
        <taxon>Collybiopsis</taxon>
        <taxon>Collybiopsis luxurians</taxon>
    </lineage>
</organism>
<protein>
    <submittedName>
        <fullName evidence="2">Unplaced genomic scaffold GYMLUscaffold_35, whole genome shotgun sequence</fullName>
    </submittedName>
</protein>
<proteinExistence type="predicted"/>
<name>A0A0D0B5T2_9AGAR</name>
<dbReference type="Proteomes" id="UP000053593">
    <property type="component" value="Unassembled WGS sequence"/>
</dbReference>
<sequence>MSDQSRQQSLTNDPRPPKWGEINAWRFPAADIVNDQSSGTGETADQQKAAFGWSAIGRDWASRMNWQMIKWRHGAEEIIQDQAVGGETPSATDDSEAARIGWQLRTWQRGAEEIVNDQAASGEASRIGWHSLRWRRGAEDIVEDQASSDKY</sequence>
<dbReference type="EMBL" id="KN834783">
    <property type="protein sequence ID" value="KIK58730.1"/>
    <property type="molecule type" value="Genomic_DNA"/>
</dbReference>
<dbReference type="HOGENOM" id="CLU_109890_0_0_1"/>
<evidence type="ECO:0000313" key="3">
    <source>
        <dbReference type="Proteomes" id="UP000053593"/>
    </source>
</evidence>
<accession>A0A0D0B5T2</accession>
<keyword evidence="3" id="KW-1185">Reference proteome</keyword>